<dbReference type="SUPFAM" id="SSF48425">
    <property type="entry name" value="Sec7 domain"/>
    <property type="match status" value="1"/>
</dbReference>
<dbReference type="InterPro" id="IPR035999">
    <property type="entry name" value="Sec7_dom_sf"/>
</dbReference>
<dbReference type="EMBL" id="VJMH01006900">
    <property type="protein sequence ID" value="KAF0687589.1"/>
    <property type="molecule type" value="Genomic_DNA"/>
</dbReference>
<organism evidence="5 6">
    <name type="scientific">Aphanomyces stellatus</name>
    <dbReference type="NCBI Taxonomy" id="120398"/>
    <lineage>
        <taxon>Eukaryota</taxon>
        <taxon>Sar</taxon>
        <taxon>Stramenopiles</taxon>
        <taxon>Oomycota</taxon>
        <taxon>Saprolegniomycetes</taxon>
        <taxon>Saprolegniales</taxon>
        <taxon>Verrucalvaceae</taxon>
        <taxon>Aphanomyces</taxon>
    </lineage>
</organism>
<evidence type="ECO:0000313" key="5">
    <source>
        <dbReference type="EMBL" id="VFT97388.1"/>
    </source>
</evidence>
<dbReference type="PANTHER" id="PTHR10663:SF388">
    <property type="entry name" value="GOLGI-SPECIFIC BREFELDIN A-RESISTANCE GUANINE NUCLEOTIDE EXCHANGE FACTOR 1"/>
    <property type="match status" value="1"/>
</dbReference>
<dbReference type="InterPro" id="IPR001849">
    <property type="entry name" value="PH_domain"/>
</dbReference>
<feature type="region of interest" description="Disordered" evidence="1">
    <location>
        <begin position="630"/>
        <end position="650"/>
    </location>
</feature>
<dbReference type="OrthoDB" id="430364at2759"/>
<dbReference type="FunFam" id="1.10.1000.11:FF:000002">
    <property type="entry name" value="Cytohesin 1"/>
    <property type="match status" value="1"/>
</dbReference>
<dbReference type="CDD" id="cd00821">
    <property type="entry name" value="PH"/>
    <property type="match status" value="1"/>
</dbReference>
<evidence type="ECO:0000256" key="1">
    <source>
        <dbReference type="SAM" id="MobiDB-lite"/>
    </source>
</evidence>
<gene>
    <name evidence="5" type="primary">Aste57867_20708</name>
    <name evidence="4" type="ORF">As57867_020640</name>
    <name evidence="5" type="ORF">ASTE57867_20708</name>
</gene>
<dbReference type="Proteomes" id="UP000332933">
    <property type="component" value="Unassembled WGS sequence"/>
</dbReference>
<dbReference type="InterPro" id="IPR023394">
    <property type="entry name" value="Sec7_C_sf"/>
</dbReference>
<dbReference type="Gene3D" id="2.30.29.30">
    <property type="entry name" value="Pleckstrin-homology domain (PH domain)/Phosphotyrosine-binding domain (PTB)"/>
    <property type="match status" value="2"/>
</dbReference>
<dbReference type="GO" id="GO:0012505">
    <property type="term" value="C:endomembrane system"/>
    <property type="evidence" value="ECO:0007669"/>
    <property type="project" value="UniProtKB-ARBA"/>
</dbReference>
<evidence type="ECO:0000259" key="3">
    <source>
        <dbReference type="PROSITE" id="PS50190"/>
    </source>
</evidence>
<dbReference type="GO" id="GO:0005085">
    <property type="term" value="F:guanyl-nucleotide exchange factor activity"/>
    <property type="evidence" value="ECO:0007669"/>
    <property type="project" value="InterPro"/>
</dbReference>
<dbReference type="PROSITE" id="PS50003">
    <property type="entry name" value="PH_DOMAIN"/>
    <property type="match status" value="2"/>
</dbReference>
<dbReference type="SMART" id="SM00233">
    <property type="entry name" value="PH"/>
    <property type="match status" value="2"/>
</dbReference>
<sequence>MQTPQLIHEGYLQKRMLFGWRKHYCVLRGRNMELYGVISTTNTPKQTPRRVLVVEQYTVDFRTSDQFEVVVAPRGSRKTFRFDPDQIKRGEKNQWIQALQTALLCDNALEKYGADITKQLLTYATKQVSEHGSLRLDDSMWKTLRKRSIHGDLWSRFQELVAKGVEVTEVLPPPAVGLAYLLRIDQPPVAICLLPLEPNADERVIELKHVLVASDCLQCDATDRMTRFSLTYMVPDHGQTTEIFQTNSTDMRSRLVFGLSHILKQLNARRLSAPPPMLIRERTSDASSRSLSSIDGNQMDSAIRSFNVNPTKGIAHAVEQGVIEANEPTAVADFLRGTKGLDKDRIGDYLGGGDVFCLQVLAAFAQSFHFGGKPFEVCLREFLTKFRMPGEGQKIDRMMEAFAHAFQEKNPTVFDNQDAVHSLAFATIMLNTDLHNQSKTGRKRMTKAEFLHMARGINNGASQIPPTILDAIFDSIKKQALVTVRDRDDNGNLFANPDMSGWLRTYRRSGIPTPWRYFMLCSNCLYFFESQTGIDPLGFYALENVVVQATPNRPRRFELRAATSAVKSALYPKRAARSGNLAMRAQDRVVFGAESAEDIKTWVAMLEKHVLRNEHAAQLLKRGLVPPRPAATATVKRGSTSTSYDDVDEI</sequence>
<dbReference type="AlphaFoldDB" id="A0A485LFR7"/>
<dbReference type="GO" id="GO:0016192">
    <property type="term" value="P:vesicle-mediated transport"/>
    <property type="evidence" value="ECO:0007669"/>
    <property type="project" value="UniProtKB-ARBA"/>
</dbReference>
<dbReference type="InterPro" id="IPR011993">
    <property type="entry name" value="PH-like_dom_sf"/>
</dbReference>
<protein>
    <submittedName>
        <fullName evidence="5">Aste57867_20708 protein</fullName>
    </submittedName>
</protein>
<dbReference type="Pfam" id="PF01369">
    <property type="entry name" value="Sec7"/>
    <property type="match status" value="1"/>
</dbReference>
<dbReference type="PANTHER" id="PTHR10663">
    <property type="entry name" value="GUANYL-NUCLEOTIDE EXCHANGE FACTOR"/>
    <property type="match status" value="1"/>
</dbReference>
<feature type="domain" description="PH" evidence="2">
    <location>
        <begin position="496"/>
        <end position="611"/>
    </location>
</feature>
<evidence type="ECO:0000259" key="2">
    <source>
        <dbReference type="PROSITE" id="PS50003"/>
    </source>
</evidence>
<dbReference type="GO" id="GO:0032012">
    <property type="term" value="P:regulation of ARF protein signal transduction"/>
    <property type="evidence" value="ECO:0007669"/>
    <property type="project" value="InterPro"/>
</dbReference>
<dbReference type="PROSITE" id="PS50190">
    <property type="entry name" value="SEC7"/>
    <property type="match status" value="1"/>
</dbReference>
<evidence type="ECO:0000313" key="4">
    <source>
        <dbReference type="EMBL" id="KAF0687589.1"/>
    </source>
</evidence>
<proteinExistence type="predicted"/>
<dbReference type="InterPro" id="IPR000904">
    <property type="entry name" value="Sec7_dom"/>
</dbReference>
<dbReference type="EMBL" id="CAADRA010006926">
    <property type="protein sequence ID" value="VFT97388.1"/>
    <property type="molecule type" value="Genomic_DNA"/>
</dbReference>
<reference evidence="5 6" key="1">
    <citation type="submission" date="2019-03" db="EMBL/GenBank/DDBJ databases">
        <authorList>
            <person name="Gaulin E."/>
            <person name="Dumas B."/>
        </authorList>
    </citation>
    <scope>NUCLEOTIDE SEQUENCE [LARGE SCALE GENOMIC DNA]</scope>
    <source>
        <strain evidence="5">CBS 568.67</strain>
    </source>
</reference>
<feature type="domain" description="PH" evidence="2">
    <location>
        <begin position="5"/>
        <end position="104"/>
    </location>
</feature>
<dbReference type="SUPFAM" id="SSF50729">
    <property type="entry name" value="PH domain-like"/>
    <property type="match status" value="2"/>
</dbReference>
<dbReference type="GO" id="GO:0005737">
    <property type="term" value="C:cytoplasm"/>
    <property type="evidence" value="ECO:0007669"/>
    <property type="project" value="UniProtKB-ARBA"/>
</dbReference>
<dbReference type="SMART" id="SM00222">
    <property type="entry name" value="Sec7"/>
    <property type="match status" value="1"/>
</dbReference>
<dbReference type="Pfam" id="PF00169">
    <property type="entry name" value="PH"/>
    <property type="match status" value="1"/>
</dbReference>
<dbReference type="CDD" id="cd00171">
    <property type="entry name" value="Sec7"/>
    <property type="match status" value="1"/>
</dbReference>
<keyword evidence="6" id="KW-1185">Reference proteome</keyword>
<accession>A0A485LFR7</accession>
<feature type="domain" description="SEC7" evidence="3">
    <location>
        <begin position="298"/>
        <end position="479"/>
    </location>
</feature>
<evidence type="ECO:0000313" key="6">
    <source>
        <dbReference type="Proteomes" id="UP000332933"/>
    </source>
</evidence>
<name>A0A485LFR7_9STRA</name>
<reference evidence="4" key="2">
    <citation type="submission" date="2019-06" db="EMBL/GenBank/DDBJ databases">
        <title>Genomics analysis of Aphanomyces spp. identifies a new class of oomycete effector associated with host adaptation.</title>
        <authorList>
            <person name="Gaulin E."/>
        </authorList>
    </citation>
    <scope>NUCLEOTIDE SEQUENCE</scope>
    <source>
        <strain evidence="4">CBS 578.67</strain>
    </source>
</reference>
<dbReference type="Gene3D" id="1.10.1000.11">
    <property type="entry name" value="Arf Nucleotide-binding Site Opener,domain 2"/>
    <property type="match status" value="1"/>
</dbReference>
<dbReference type="Gene3D" id="1.10.220.20">
    <property type="match status" value="1"/>
</dbReference>